<organism evidence="1 2">
    <name type="scientific">Blautia ammoniilytica</name>
    <dbReference type="NCBI Taxonomy" id="2981782"/>
    <lineage>
        <taxon>Bacteria</taxon>
        <taxon>Bacillati</taxon>
        <taxon>Bacillota</taxon>
        <taxon>Clostridia</taxon>
        <taxon>Lachnospirales</taxon>
        <taxon>Lachnospiraceae</taxon>
        <taxon>Blautia</taxon>
    </lineage>
</organism>
<reference evidence="1 2" key="1">
    <citation type="journal article" date="2021" name="ISME Commun">
        <title>Automated analysis of genomic sequences facilitates high-throughput and comprehensive description of bacteria.</title>
        <authorList>
            <person name="Hitch T.C.A."/>
        </authorList>
    </citation>
    <scope>NUCLEOTIDE SEQUENCE [LARGE SCALE GENOMIC DNA]</scope>
    <source>
        <strain evidence="1 2">Sanger_23</strain>
    </source>
</reference>
<keyword evidence="2" id="KW-1185">Reference proteome</keyword>
<accession>A0ABT2TXI9</accession>
<evidence type="ECO:0000313" key="1">
    <source>
        <dbReference type="EMBL" id="MCU6766262.1"/>
    </source>
</evidence>
<proteinExistence type="predicted"/>
<name>A0ABT2TXI9_9FIRM</name>
<evidence type="ECO:0000313" key="2">
    <source>
        <dbReference type="Proteomes" id="UP001652409"/>
    </source>
</evidence>
<dbReference type="Proteomes" id="UP001652409">
    <property type="component" value="Unassembled WGS sequence"/>
</dbReference>
<sequence>MGLTEKAPRFSWKIESTIDTDAPEITEGNVIVKDFDKAVLTAQENEPVRITEKIVGKELIVTSKGEKFISVEKTPTSFRW</sequence>
<gene>
    <name evidence="1" type="ORF">OCV61_12690</name>
</gene>
<dbReference type="RefSeq" id="WP_158422095.1">
    <property type="nucleotide sequence ID" value="NZ_JAOQJL010000027.1"/>
</dbReference>
<dbReference type="EMBL" id="JAOQJL010000027">
    <property type="protein sequence ID" value="MCU6766262.1"/>
    <property type="molecule type" value="Genomic_DNA"/>
</dbReference>
<comment type="caution">
    <text evidence="1">The sequence shown here is derived from an EMBL/GenBank/DDBJ whole genome shotgun (WGS) entry which is preliminary data.</text>
</comment>
<protein>
    <submittedName>
        <fullName evidence="1">Uncharacterized protein</fullName>
    </submittedName>
</protein>